<feature type="compositionally biased region" description="Polar residues" evidence="1">
    <location>
        <begin position="153"/>
        <end position="170"/>
    </location>
</feature>
<comment type="caution">
    <text evidence="3">The sequence shown here is derived from an EMBL/GenBank/DDBJ whole genome shotgun (WGS) entry which is preliminary data.</text>
</comment>
<evidence type="ECO:0000256" key="2">
    <source>
        <dbReference type="SAM" id="SignalP"/>
    </source>
</evidence>
<dbReference type="EMBL" id="CAUYUE010000002">
    <property type="protein sequence ID" value="CAK0744482.1"/>
    <property type="molecule type" value="Genomic_DNA"/>
</dbReference>
<reference evidence="3 4" key="1">
    <citation type="submission" date="2023-10" db="EMBL/GenBank/DDBJ databases">
        <authorList>
            <person name="Maclean D."/>
            <person name="Macfadyen A."/>
        </authorList>
    </citation>
    <scope>NUCLEOTIDE SEQUENCE [LARGE SCALE GENOMIC DNA]</scope>
</reference>
<dbReference type="AlphaFoldDB" id="A0AAV1HTG8"/>
<organism evidence="3 4">
    <name type="scientific">Coccomyxa viridis</name>
    <dbReference type="NCBI Taxonomy" id="1274662"/>
    <lineage>
        <taxon>Eukaryota</taxon>
        <taxon>Viridiplantae</taxon>
        <taxon>Chlorophyta</taxon>
        <taxon>core chlorophytes</taxon>
        <taxon>Trebouxiophyceae</taxon>
        <taxon>Trebouxiophyceae incertae sedis</taxon>
        <taxon>Coccomyxaceae</taxon>
        <taxon>Coccomyxa</taxon>
    </lineage>
</organism>
<evidence type="ECO:0000256" key="1">
    <source>
        <dbReference type="SAM" id="MobiDB-lite"/>
    </source>
</evidence>
<keyword evidence="2" id="KW-0732">Signal</keyword>
<dbReference type="Proteomes" id="UP001314263">
    <property type="component" value="Unassembled WGS sequence"/>
</dbReference>
<dbReference type="PROSITE" id="PS51257">
    <property type="entry name" value="PROKAR_LIPOPROTEIN"/>
    <property type="match status" value="1"/>
</dbReference>
<evidence type="ECO:0000313" key="4">
    <source>
        <dbReference type="Proteomes" id="UP001314263"/>
    </source>
</evidence>
<feature type="signal peptide" evidence="2">
    <location>
        <begin position="1"/>
        <end position="27"/>
    </location>
</feature>
<accession>A0AAV1HTG8</accession>
<proteinExistence type="predicted"/>
<name>A0AAV1HTG8_9CHLO</name>
<evidence type="ECO:0008006" key="5">
    <source>
        <dbReference type="Google" id="ProtNLM"/>
    </source>
</evidence>
<feature type="chain" id="PRO_5043729423" description="Extracellular protein" evidence="2">
    <location>
        <begin position="28"/>
        <end position="170"/>
    </location>
</feature>
<keyword evidence="4" id="KW-1185">Reference proteome</keyword>
<gene>
    <name evidence="3" type="ORF">CVIRNUC_001551</name>
</gene>
<feature type="region of interest" description="Disordered" evidence="1">
    <location>
        <begin position="122"/>
        <end position="170"/>
    </location>
</feature>
<evidence type="ECO:0000313" key="3">
    <source>
        <dbReference type="EMBL" id="CAK0744482.1"/>
    </source>
</evidence>
<sequence length="170" mass="17010">MGSRSRQATCQLLQCAVLSCVCLGLQGASPVHKRLLFDSGIAFTGSSADDDSPPAILVPPSATSVKEQNAAVAPAPSASAPAPAPVSGLPAWVYQIAISSASSSASSNAVSTFNASAAALGVSPPRTAPGPFSQLREPPKGIPPSAFMRANATPATNASFATPQQSRLVP</sequence>
<protein>
    <recommendedName>
        <fullName evidence="5">Extracellular protein</fullName>
    </recommendedName>
</protein>